<evidence type="ECO:0000313" key="3">
    <source>
        <dbReference type="Proteomes" id="UP000524451"/>
    </source>
</evidence>
<organism evidence="2 3">
    <name type="scientific">Cettia cetti</name>
    <dbReference type="NCBI Taxonomy" id="68486"/>
    <lineage>
        <taxon>Eukaryota</taxon>
        <taxon>Metazoa</taxon>
        <taxon>Chordata</taxon>
        <taxon>Craniata</taxon>
        <taxon>Vertebrata</taxon>
        <taxon>Euteleostomi</taxon>
        <taxon>Archelosauria</taxon>
        <taxon>Archosauria</taxon>
        <taxon>Dinosauria</taxon>
        <taxon>Saurischia</taxon>
        <taxon>Theropoda</taxon>
        <taxon>Coelurosauria</taxon>
        <taxon>Aves</taxon>
        <taxon>Neognathae</taxon>
        <taxon>Neoaves</taxon>
        <taxon>Telluraves</taxon>
        <taxon>Australaves</taxon>
        <taxon>Passeriformes</taxon>
        <taxon>Sylvioidea</taxon>
        <taxon>Sylviidae</taxon>
        <taxon>Acrocephalinae</taxon>
        <taxon>Cettia</taxon>
    </lineage>
</organism>
<evidence type="ECO:0000313" key="2">
    <source>
        <dbReference type="EMBL" id="NXV03609.1"/>
    </source>
</evidence>
<dbReference type="EMBL" id="VZUI01048287">
    <property type="protein sequence ID" value="NXV03609.1"/>
    <property type="molecule type" value="Genomic_DNA"/>
</dbReference>
<sequence>GPWGCPRGSGPPPSPPNPPHSRGSLSPPQNKSQRPGPDKKRGELGLPKMEGIQPYSGVPPPPGVLAPPLRLSPGDVIEVTVAEAEELWWQVGDTGGALKWGWDPQGGDGTPEMGLGPPGWGW</sequence>
<feature type="non-terminal residue" evidence="2">
    <location>
        <position position="1"/>
    </location>
</feature>
<comment type="caution">
    <text evidence="2">The sequence shown here is derived from an EMBL/GenBank/DDBJ whole genome shotgun (WGS) entry which is preliminary data.</text>
</comment>
<feature type="region of interest" description="Disordered" evidence="1">
    <location>
        <begin position="98"/>
        <end position="122"/>
    </location>
</feature>
<proteinExistence type="predicted"/>
<dbReference type="AlphaFoldDB" id="A0A7L3QQU6"/>
<name>A0A7L3QQU6_9SYLV</name>
<protein>
    <submittedName>
        <fullName evidence="2">VAV protein</fullName>
    </submittedName>
</protein>
<evidence type="ECO:0000256" key="1">
    <source>
        <dbReference type="SAM" id="MobiDB-lite"/>
    </source>
</evidence>
<dbReference type="Gene3D" id="2.30.30.40">
    <property type="entry name" value="SH3 Domains"/>
    <property type="match status" value="1"/>
</dbReference>
<keyword evidence="3" id="KW-1185">Reference proteome</keyword>
<accession>A0A7L3QQU6</accession>
<gene>
    <name evidence="2" type="primary">Vav1_0</name>
    <name evidence="2" type="ORF">CETCET_R16238</name>
</gene>
<feature type="region of interest" description="Disordered" evidence="1">
    <location>
        <begin position="1"/>
        <end position="66"/>
    </location>
</feature>
<reference evidence="2 3" key="1">
    <citation type="submission" date="2019-09" db="EMBL/GenBank/DDBJ databases">
        <title>Bird 10,000 Genomes (B10K) Project - Family phase.</title>
        <authorList>
            <person name="Zhang G."/>
        </authorList>
    </citation>
    <scope>NUCLEOTIDE SEQUENCE [LARGE SCALE GENOMIC DNA]</scope>
    <source>
        <strain evidence="2">OUT-0056</strain>
        <tissue evidence="2">Blood</tissue>
    </source>
</reference>
<feature type="compositionally biased region" description="Pro residues" evidence="1">
    <location>
        <begin position="9"/>
        <end position="19"/>
    </location>
</feature>
<dbReference type="Proteomes" id="UP000524451">
    <property type="component" value="Unassembled WGS sequence"/>
</dbReference>
<feature type="non-terminal residue" evidence="2">
    <location>
        <position position="122"/>
    </location>
</feature>